<dbReference type="Proteomes" id="UP000295793">
    <property type="component" value="Unassembled WGS sequence"/>
</dbReference>
<dbReference type="OrthoDB" id="9789942at2"/>
<proteinExistence type="predicted"/>
<dbReference type="NCBIfam" id="TIGR03358">
    <property type="entry name" value="VI_chp_5"/>
    <property type="match status" value="1"/>
</dbReference>
<name>A0A4R3I7R4_9GAMM</name>
<gene>
    <name evidence="2" type="ORF">BCF53_10625</name>
</gene>
<evidence type="ECO:0000256" key="1">
    <source>
        <dbReference type="SAM" id="MobiDB-lite"/>
    </source>
</evidence>
<protein>
    <submittedName>
        <fullName evidence="2">Type VI secretion system protein ImpB</fullName>
    </submittedName>
</protein>
<comment type="caution">
    <text evidence="2">The sequence shown here is derived from an EMBL/GenBank/DDBJ whole genome shotgun (WGS) entry which is preliminary data.</text>
</comment>
<sequence>MGDSFQNEIPRARVNIALDLETGGAKVKKELPLKLLVMGDFSNGQGQGDIAERQRINITGNNLEKVMEDMTPSTQFTVANKISGDEGSEIKVDLKFKSFKDFHPEQVAGQIPEISSMLAMRNLLKDLKSNLLDNSSLRKEVERIMSSEADLNTLKEELAKHISDVQEPAKAPVADVENQGE</sequence>
<dbReference type="Pfam" id="PF05591">
    <property type="entry name" value="T6SS_VipA"/>
    <property type="match status" value="1"/>
</dbReference>
<accession>A0A4R3I7R4</accession>
<dbReference type="PIRSF" id="PIRSF028301">
    <property type="entry name" value="UCP028301"/>
    <property type="match status" value="1"/>
</dbReference>
<dbReference type="EMBL" id="SLZR01000006">
    <property type="protein sequence ID" value="TCS41294.1"/>
    <property type="molecule type" value="Genomic_DNA"/>
</dbReference>
<reference evidence="2 3" key="1">
    <citation type="submission" date="2019-03" db="EMBL/GenBank/DDBJ databases">
        <title>Genomic Encyclopedia of Archaeal and Bacterial Type Strains, Phase II (KMG-II): from individual species to whole genera.</title>
        <authorList>
            <person name="Goeker M."/>
        </authorList>
    </citation>
    <scope>NUCLEOTIDE SEQUENCE [LARGE SCALE GENOMIC DNA]</scope>
    <source>
        <strain evidence="2 3">DSM 15388</strain>
    </source>
</reference>
<dbReference type="PANTHER" id="PTHR35850">
    <property type="entry name" value="CYTOPLASMIC PROTEIN-RELATED"/>
    <property type="match status" value="1"/>
</dbReference>
<evidence type="ECO:0000313" key="3">
    <source>
        <dbReference type="Proteomes" id="UP000295793"/>
    </source>
</evidence>
<dbReference type="InterPro" id="IPR008312">
    <property type="entry name" value="T6SS_TssB1"/>
</dbReference>
<dbReference type="AlphaFoldDB" id="A0A4R3I7R4"/>
<keyword evidence="3" id="KW-1185">Reference proteome</keyword>
<feature type="region of interest" description="Disordered" evidence="1">
    <location>
        <begin position="162"/>
        <end position="181"/>
    </location>
</feature>
<dbReference type="PANTHER" id="PTHR35850:SF2">
    <property type="entry name" value="TYPE VI SECRETION SYSTEM CONTRACTILE SHEATH SMALL SUBUNIT"/>
    <property type="match status" value="1"/>
</dbReference>
<organism evidence="2 3">
    <name type="scientific">Reinekea marinisedimentorum</name>
    <dbReference type="NCBI Taxonomy" id="230495"/>
    <lineage>
        <taxon>Bacteria</taxon>
        <taxon>Pseudomonadati</taxon>
        <taxon>Pseudomonadota</taxon>
        <taxon>Gammaproteobacteria</taxon>
        <taxon>Oceanospirillales</taxon>
        <taxon>Saccharospirillaceae</taxon>
        <taxon>Reinekea</taxon>
    </lineage>
</organism>
<evidence type="ECO:0000313" key="2">
    <source>
        <dbReference type="EMBL" id="TCS41294.1"/>
    </source>
</evidence>
<dbReference type="RefSeq" id="WP_132701270.1">
    <property type="nucleotide sequence ID" value="NZ_SLZR01000006.1"/>
</dbReference>